<feature type="domain" description="Aerobactin siderophore biosynthesis IucA/IucC-like C-terminal" evidence="5">
    <location>
        <begin position="486"/>
        <end position="647"/>
    </location>
</feature>
<dbReference type="Pfam" id="PF04183">
    <property type="entry name" value="IucA_IucC"/>
    <property type="match status" value="1"/>
</dbReference>
<evidence type="ECO:0000259" key="5">
    <source>
        <dbReference type="Pfam" id="PF06276"/>
    </source>
</evidence>
<keyword evidence="7" id="KW-1185">Reference proteome</keyword>
<dbReference type="Gene3D" id="1.10.510.40">
    <property type="match status" value="1"/>
</dbReference>
<dbReference type="Pfam" id="PF06276">
    <property type="entry name" value="FhuF"/>
    <property type="match status" value="1"/>
</dbReference>
<dbReference type="PANTHER" id="PTHR34384">
    <property type="entry name" value="L-2,3-DIAMINOPROPANOATE--CITRATE LIGASE"/>
    <property type="match status" value="1"/>
</dbReference>
<organism evidence="6 7">
    <name type="scientific">Streptomyces pathocidini</name>
    <dbReference type="NCBI Taxonomy" id="1650571"/>
    <lineage>
        <taxon>Bacteria</taxon>
        <taxon>Bacillati</taxon>
        <taxon>Actinomycetota</taxon>
        <taxon>Actinomycetes</taxon>
        <taxon>Kitasatosporales</taxon>
        <taxon>Streptomycetaceae</taxon>
        <taxon>Streptomyces</taxon>
    </lineage>
</organism>
<dbReference type="RefSeq" id="WP_079101108.1">
    <property type="nucleotide sequence ID" value="NZ_JBIRWE010000001.1"/>
</dbReference>
<comment type="similarity">
    <text evidence="2">Belongs to the IucA/IucC family.</text>
</comment>
<dbReference type="InterPro" id="IPR022770">
    <property type="entry name" value="IucA/IucC-like_C"/>
</dbReference>
<comment type="caution">
    <text evidence="6">The sequence shown here is derived from an EMBL/GenBank/DDBJ whole genome shotgun (WGS) entry which is preliminary data.</text>
</comment>
<dbReference type="InterPro" id="IPR037455">
    <property type="entry name" value="LucA/IucC-like"/>
</dbReference>
<feature type="compositionally biased region" description="Gly residues" evidence="3">
    <location>
        <begin position="440"/>
        <end position="449"/>
    </location>
</feature>
<feature type="region of interest" description="Disordered" evidence="3">
    <location>
        <begin position="1"/>
        <end position="41"/>
    </location>
</feature>
<feature type="compositionally biased region" description="Low complexity" evidence="3">
    <location>
        <begin position="450"/>
        <end position="459"/>
    </location>
</feature>
<feature type="domain" description="Aerobactin siderophore biosynthesis IucA/IucC N-terminal" evidence="4">
    <location>
        <begin position="181"/>
        <end position="410"/>
    </location>
</feature>
<comment type="pathway">
    <text evidence="1">Siderophore biosynthesis.</text>
</comment>
<dbReference type="InterPro" id="IPR007310">
    <property type="entry name" value="Aerobactin_biosyn_IucA/IucC_N"/>
</dbReference>
<proteinExistence type="inferred from homology"/>
<dbReference type="Gene3D" id="6.10.250.3370">
    <property type="match status" value="1"/>
</dbReference>
<evidence type="ECO:0000256" key="1">
    <source>
        <dbReference type="ARBA" id="ARBA00004924"/>
    </source>
</evidence>
<accession>A0ABW7UIS2</accession>
<evidence type="ECO:0000313" key="6">
    <source>
        <dbReference type="EMBL" id="MFI1962572.1"/>
    </source>
</evidence>
<dbReference type="EMBL" id="JBIRWE010000001">
    <property type="protein sequence ID" value="MFI1962572.1"/>
    <property type="molecule type" value="Genomic_DNA"/>
</dbReference>
<evidence type="ECO:0000259" key="4">
    <source>
        <dbReference type="Pfam" id="PF04183"/>
    </source>
</evidence>
<evidence type="ECO:0000313" key="7">
    <source>
        <dbReference type="Proteomes" id="UP001611548"/>
    </source>
</evidence>
<dbReference type="PANTHER" id="PTHR34384:SF5">
    <property type="entry name" value="L-2,3-DIAMINOPROPANOATE--CITRATE LIGASE"/>
    <property type="match status" value="1"/>
</dbReference>
<name>A0ABW7UIS2_9ACTN</name>
<gene>
    <name evidence="6" type="ORF">ACH429_00260</name>
</gene>
<dbReference type="Proteomes" id="UP001611548">
    <property type="component" value="Unassembled WGS sequence"/>
</dbReference>
<protein>
    <submittedName>
        <fullName evidence="6">IucA/IucC family protein</fullName>
    </submittedName>
</protein>
<feature type="region of interest" description="Disordered" evidence="3">
    <location>
        <begin position="432"/>
        <end position="459"/>
    </location>
</feature>
<evidence type="ECO:0000256" key="2">
    <source>
        <dbReference type="ARBA" id="ARBA00007832"/>
    </source>
</evidence>
<evidence type="ECO:0000256" key="3">
    <source>
        <dbReference type="SAM" id="MobiDB-lite"/>
    </source>
</evidence>
<reference evidence="6 7" key="1">
    <citation type="submission" date="2024-10" db="EMBL/GenBank/DDBJ databases">
        <title>The Natural Products Discovery Center: Release of the First 8490 Sequenced Strains for Exploring Actinobacteria Biosynthetic Diversity.</title>
        <authorList>
            <person name="Kalkreuter E."/>
            <person name="Kautsar S.A."/>
            <person name="Yang D."/>
            <person name="Bader C.D."/>
            <person name="Teijaro C.N."/>
            <person name="Fluegel L."/>
            <person name="Davis C.M."/>
            <person name="Simpson J.R."/>
            <person name="Lauterbach L."/>
            <person name="Steele A.D."/>
            <person name="Gui C."/>
            <person name="Meng S."/>
            <person name="Li G."/>
            <person name="Viehrig K."/>
            <person name="Ye F."/>
            <person name="Su P."/>
            <person name="Kiefer A.F."/>
            <person name="Nichols A."/>
            <person name="Cepeda A.J."/>
            <person name="Yan W."/>
            <person name="Fan B."/>
            <person name="Jiang Y."/>
            <person name="Adhikari A."/>
            <person name="Zheng C.-J."/>
            <person name="Schuster L."/>
            <person name="Cowan T.M."/>
            <person name="Smanski M.J."/>
            <person name="Chevrette M.G."/>
            <person name="De Carvalho L.P.S."/>
            <person name="Shen B."/>
        </authorList>
    </citation>
    <scope>NUCLEOTIDE SEQUENCE [LARGE SCALE GENOMIC DNA]</scope>
    <source>
        <strain evidence="6 7">NPDC020327</strain>
    </source>
</reference>
<sequence>MNVRTGGESAAITVEPALPRPSGLSETCRTTLPDPLDDPDPRAAAEAAGTENLLRCWVRENSTPPPGGDTLRIPLPASGTALLVPVHYWSATGCHRFGAPALESGPLDAPAADAVTVAALLGREAAPAASAGQIEGAARGGVPAGDGTDLVGRVADSVRRTAEFIADRRASPAVPITGDLFLDAEQSLVLGHPLHPTPKSREGLSETELRAYSPELRGAFPLHWMAVDRSVLATDSAWTESGRSVPAEQLLADLAGGGLELPGGAAPLPLHPWQARELCHRPEVAELLDAGLLHDLGPHGAPWHPTSSVRTVHRPGAAAMLKLSLGLRITNSRRENLRKELQRGVEVHRLLCGGLAEQWQRVHPRFDIVRDPAWIAVSLPGGEPVPGLDAVIRHNPFGPGDDVACVAGLTSPRPWPADPVASEIAATADTAGLPKAPGALGPGSLGSGAPGPEAAGPAAGMRSRLADVVRRLADRTGRPVGAVSAEWFLRYLEAVVRPILWFDGEAGIALEAHQQNTLVLLDADGWPAGGRYRDNQGYYFRESHRDALGRRLPGIGVESDTFVPDEVTDERFAYYLGINNVLGLIGAFGAQGLADERLLIAAFRRFLSEVATGPGRTCSPLPALLLDSTTLRCKANLLTRLHGLDELVGPVADQSVYVTISNPLALPAA</sequence>